<sequence>MTLSTSCHQHSPGAAVSREQPRARRAAADNGLAPRPLPRQSHSTGGPVCAGGHAFTWRQPVPRGPGTAPLSPPSLVPWSLPCGLQSSHWEGFEFRSSTLPRKGVSEASPTRRVSAHKRVSKGLTERRKREHGPRSTRLPPTPVWEERRSSLIYFNIFLLISERKEEGEAGTSMLRENHGSAASCTPHTGDRARNLGTCPDQEPKPDLLVHMSTLSQLSHAGWVTWKLSST</sequence>
<reference evidence="2 3" key="1">
    <citation type="journal article" date="2020" name="Nature">
        <title>Six reference-quality genomes reveal evolution of bat adaptations.</title>
        <authorList>
            <person name="Jebb D."/>
            <person name="Huang Z."/>
            <person name="Pippel M."/>
            <person name="Hughes G.M."/>
            <person name="Lavrichenko K."/>
            <person name="Devanna P."/>
            <person name="Winkler S."/>
            <person name="Jermiin L.S."/>
            <person name="Skirmuntt E.C."/>
            <person name="Katzourakis A."/>
            <person name="Burkitt-Gray L."/>
            <person name="Ray D.A."/>
            <person name="Sullivan K.A.M."/>
            <person name="Roscito J.G."/>
            <person name="Kirilenko B.M."/>
            <person name="Davalos L.M."/>
            <person name="Corthals A.P."/>
            <person name="Power M.L."/>
            <person name="Jones G."/>
            <person name="Ransome R.D."/>
            <person name="Dechmann D.K.N."/>
            <person name="Locatelli A.G."/>
            <person name="Puechmaille S.J."/>
            <person name="Fedrigo O."/>
            <person name="Jarvis E.D."/>
            <person name="Hiller M."/>
            <person name="Vernes S.C."/>
            <person name="Myers E.W."/>
            <person name="Teeling E.C."/>
        </authorList>
    </citation>
    <scope>NUCLEOTIDE SEQUENCE [LARGE SCALE GENOMIC DNA]</scope>
    <source>
        <strain evidence="2">MMyoMyo1</strain>
        <tissue evidence="2">Flight muscle</tissue>
    </source>
</reference>
<protein>
    <submittedName>
        <fullName evidence="2">Uncharacterized protein</fullName>
    </submittedName>
</protein>
<feature type="region of interest" description="Disordered" evidence="1">
    <location>
        <begin position="98"/>
        <end position="141"/>
    </location>
</feature>
<evidence type="ECO:0000313" key="3">
    <source>
        <dbReference type="Proteomes" id="UP000527355"/>
    </source>
</evidence>
<name>A0A7J7XZW1_MYOMY</name>
<organism evidence="2 3">
    <name type="scientific">Myotis myotis</name>
    <name type="common">Greater mouse-eared bat</name>
    <name type="synonym">Vespertilio myotis</name>
    <dbReference type="NCBI Taxonomy" id="51298"/>
    <lineage>
        <taxon>Eukaryota</taxon>
        <taxon>Metazoa</taxon>
        <taxon>Chordata</taxon>
        <taxon>Craniata</taxon>
        <taxon>Vertebrata</taxon>
        <taxon>Euteleostomi</taxon>
        <taxon>Mammalia</taxon>
        <taxon>Eutheria</taxon>
        <taxon>Laurasiatheria</taxon>
        <taxon>Chiroptera</taxon>
        <taxon>Yangochiroptera</taxon>
        <taxon>Vespertilionidae</taxon>
        <taxon>Myotis</taxon>
    </lineage>
</organism>
<feature type="compositionally biased region" description="Basic residues" evidence="1">
    <location>
        <begin position="113"/>
        <end position="131"/>
    </location>
</feature>
<evidence type="ECO:0000313" key="2">
    <source>
        <dbReference type="EMBL" id="KAF6355104.1"/>
    </source>
</evidence>
<gene>
    <name evidence="2" type="ORF">mMyoMyo1_011305</name>
</gene>
<accession>A0A7J7XZW1</accession>
<keyword evidence="3" id="KW-1185">Reference proteome</keyword>
<evidence type="ECO:0000256" key="1">
    <source>
        <dbReference type="SAM" id="MobiDB-lite"/>
    </source>
</evidence>
<dbReference type="Proteomes" id="UP000527355">
    <property type="component" value="Unassembled WGS sequence"/>
</dbReference>
<comment type="caution">
    <text evidence="2">The sequence shown here is derived from an EMBL/GenBank/DDBJ whole genome shotgun (WGS) entry which is preliminary data.</text>
</comment>
<dbReference type="AlphaFoldDB" id="A0A7J7XZW1"/>
<proteinExistence type="predicted"/>
<dbReference type="EMBL" id="JABWUV010000005">
    <property type="protein sequence ID" value="KAF6355104.1"/>
    <property type="molecule type" value="Genomic_DNA"/>
</dbReference>
<feature type="region of interest" description="Disordered" evidence="1">
    <location>
        <begin position="1"/>
        <end position="71"/>
    </location>
</feature>